<dbReference type="InterPro" id="IPR016187">
    <property type="entry name" value="CTDL_fold"/>
</dbReference>
<dbReference type="Gene3D" id="3.90.1580.10">
    <property type="entry name" value="paralog of FGE (formylglycine-generating enzyme)"/>
    <property type="match status" value="1"/>
</dbReference>
<dbReference type="SUPFAM" id="SSF50370">
    <property type="entry name" value="Ricin B-like lectins"/>
    <property type="match status" value="1"/>
</dbReference>
<dbReference type="EMBL" id="SOZE01000008">
    <property type="protein sequence ID" value="TFF37928.1"/>
    <property type="molecule type" value="Genomic_DNA"/>
</dbReference>
<evidence type="ECO:0000313" key="2">
    <source>
        <dbReference type="EMBL" id="TFF37928.1"/>
    </source>
</evidence>
<accession>A0A4Y8SG80</accession>
<feature type="domain" description="Sulfatase-modifying factor enzyme-like" evidence="1">
    <location>
        <begin position="311"/>
        <end position="529"/>
    </location>
</feature>
<sequence length="676" mass="78447">MIIDKVPHVLREMIRNKQACLVLGAGVSIASSNNHPTSSWKGLLKNGISHCKTYGTPPLNEDASGKLLEILELNDIDNWLAIATLIERKLKYPNNPEWNSWLYESVGSIKVKNYNLLESIISLELPILTTNYDNLFSDKSLSYPKKSITWKDRSSALHFKQNPLDYIFHLHGSFVQADSVVLGISSYEHLINSEFIQYIQRSLSLSYGFIFIGYGAGFDDPNFSALIRFLSSYGTLSPNQKHFVLVKEGDQFYFNNLPNIYPVVYGEKHEDLPVFLRTLPFSIERFIYRSKRKHAEHIKSNETFKDMAYCPDMVFIESGTAQLKDKGKIEIRKPIAMGRFPVTVEEWNIFVHERGYHYRKFTIDNRRIKLPITGISYYDAIDYTNWLSEITGYKYRLPSENEWEYAALAGNDGNFWWGEDPNVINANFRDSKLGELTNVDTYPANKFNLQDFFGNCWEWTDDNYSSNRAETEFTEKPYQTNNNSESQRSNEHILKGGCFYYSSDFMKASSRIHLERESIFNSVGFRVVREVHAILKSDDFYYILSISSPFAIDFEMNKEMKPTLSYFNMSESQLWNIKIDKNNLATISHYKTKKTLCYSEDPQDYSTLKMSETLNDVKQRSKYSIKKILGGYMIVSSRFNKVVDLEGARKENIPDLIMFEPHGNFNQGWHFIPVKF</sequence>
<dbReference type="PANTHER" id="PTHR23150">
    <property type="entry name" value="SULFATASE MODIFYING FACTOR 1, 2"/>
    <property type="match status" value="1"/>
</dbReference>
<dbReference type="OrthoDB" id="9773278at2"/>
<dbReference type="Proteomes" id="UP000297540">
    <property type="component" value="Unassembled WGS sequence"/>
</dbReference>
<name>A0A4Y8SG80_9SPHI</name>
<dbReference type="InterPro" id="IPR005532">
    <property type="entry name" value="SUMF_dom"/>
</dbReference>
<dbReference type="Pfam" id="PF13289">
    <property type="entry name" value="SIR2_2"/>
    <property type="match status" value="1"/>
</dbReference>
<keyword evidence="3" id="KW-1185">Reference proteome</keyword>
<evidence type="ECO:0000313" key="3">
    <source>
        <dbReference type="Proteomes" id="UP000297540"/>
    </source>
</evidence>
<reference evidence="2 3" key="1">
    <citation type="journal article" date="2017" name="Int. J. Syst. Evol. Microbiol.">
        <title>Mucilaginibacterpsychrotolerans sp. nov., isolated from peatlands.</title>
        <authorList>
            <person name="Deng Y."/>
            <person name="Shen L."/>
            <person name="Xu B."/>
            <person name="Liu Y."/>
            <person name="Gu Z."/>
            <person name="Liu H."/>
            <person name="Zhou Y."/>
        </authorList>
    </citation>
    <scope>NUCLEOTIDE SEQUENCE [LARGE SCALE GENOMIC DNA]</scope>
    <source>
        <strain evidence="2 3">NH7-4</strain>
    </source>
</reference>
<dbReference type="PANTHER" id="PTHR23150:SF19">
    <property type="entry name" value="FORMYLGLYCINE-GENERATING ENZYME"/>
    <property type="match status" value="1"/>
</dbReference>
<organism evidence="2 3">
    <name type="scientific">Mucilaginibacter psychrotolerans</name>
    <dbReference type="NCBI Taxonomy" id="1524096"/>
    <lineage>
        <taxon>Bacteria</taxon>
        <taxon>Pseudomonadati</taxon>
        <taxon>Bacteroidota</taxon>
        <taxon>Sphingobacteriia</taxon>
        <taxon>Sphingobacteriales</taxon>
        <taxon>Sphingobacteriaceae</taxon>
        <taxon>Mucilaginibacter</taxon>
    </lineage>
</organism>
<dbReference type="SUPFAM" id="SSF56436">
    <property type="entry name" value="C-type lectin-like"/>
    <property type="match status" value="1"/>
</dbReference>
<gene>
    <name evidence="2" type="ORF">E2R66_10080</name>
</gene>
<dbReference type="Pfam" id="PF03781">
    <property type="entry name" value="FGE-sulfatase"/>
    <property type="match status" value="1"/>
</dbReference>
<protein>
    <recommendedName>
        <fullName evidence="1">Sulfatase-modifying factor enzyme-like domain-containing protein</fullName>
    </recommendedName>
</protein>
<dbReference type="AlphaFoldDB" id="A0A4Y8SG80"/>
<comment type="caution">
    <text evidence="2">The sequence shown here is derived from an EMBL/GenBank/DDBJ whole genome shotgun (WGS) entry which is preliminary data.</text>
</comment>
<evidence type="ECO:0000259" key="1">
    <source>
        <dbReference type="Pfam" id="PF03781"/>
    </source>
</evidence>
<dbReference type="Gene3D" id="2.80.10.50">
    <property type="match status" value="1"/>
</dbReference>
<dbReference type="CDD" id="cd00161">
    <property type="entry name" value="beta-trefoil_Ricin-like"/>
    <property type="match status" value="1"/>
</dbReference>
<dbReference type="InterPro" id="IPR051043">
    <property type="entry name" value="Sulfatase_Mod_Factor_Kinase"/>
</dbReference>
<dbReference type="GO" id="GO:0120147">
    <property type="term" value="F:formylglycine-generating oxidase activity"/>
    <property type="evidence" value="ECO:0007669"/>
    <property type="project" value="TreeGrafter"/>
</dbReference>
<dbReference type="InterPro" id="IPR042095">
    <property type="entry name" value="SUMF_sf"/>
</dbReference>
<dbReference type="InterPro" id="IPR035992">
    <property type="entry name" value="Ricin_B-like_lectins"/>
</dbReference>
<proteinExistence type="predicted"/>
<dbReference type="RefSeq" id="WP_133229248.1">
    <property type="nucleotide sequence ID" value="NZ_SOZE01000008.1"/>
</dbReference>